<protein>
    <recommendedName>
        <fullName evidence="7">Molybdenum cofactor synthesis protein 2B</fullName>
    </recommendedName>
</protein>
<dbReference type="Proteomes" id="UP000019118">
    <property type="component" value="Unassembled WGS sequence"/>
</dbReference>
<keyword evidence="2" id="KW-0808">Transferase</keyword>
<dbReference type="EnsemblMetazoa" id="XM_019903311.1">
    <property type="protein sequence ID" value="XP_019758870.1"/>
    <property type="gene ID" value="LOC109536871"/>
</dbReference>
<feature type="non-terminal residue" evidence="4">
    <location>
        <position position="1"/>
    </location>
</feature>
<dbReference type="Pfam" id="PF02391">
    <property type="entry name" value="MoaE"/>
    <property type="match status" value="1"/>
</dbReference>
<dbReference type="EnsemblMetazoa" id="XM_019903312.1">
    <property type="protein sequence ID" value="XP_019758871.1"/>
    <property type="gene ID" value="LOC109536871"/>
</dbReference>
<reference evidence="5" key="2">
    <citation type="submission" date="2024-08" db="UniProtKB">
        <authorList>
            <consortium name="EnsemblMetazoa"/>
        </authorList>
    </citation>
    <scope>IDENTIFICATION</scope>
</reference>
<reference evidence="4 6" key="1">
    <citation type="journal article" date="2013" name="Genome Biol.">
        <title>Draft genome of the mountain pine beetle, Dendroctonus ponderosae Hopkins, a major forest pest.</title>
        <authorList>
            <person name="Keeling C.I."/>
            <person name="Yuen M.M."/>
            <person name="Liao N.Y."/>
            <person name="Docking T.R."/>
            <person name="Chan S.K."/>
            <person name="Taylor G.A."/>
            <person name="Palmquist D.L."/>
            <person name="Jackman S.D."/>
            <person name="Nguyen A."/>
            <person name="Li M."/>
            <person name="Henderson H."/>
            <person name="Janes J.K."/>
            <person name="Zhao Y."/>
            <person name="Pandoh P."/>
            <person name="Moore R."/>
            <person name="Sperling F.A."/>
            <person name="Huber D.P."/>
            <person name="Birol I."/>
            <person name="Jones S.J."/>
            <person name="Bohlmann J."/>
        </authorList>
    </citation>
    <scope>NUCLEOTIDE SEQUENCE</scope>
</reference>
<name>N6TIW5_DENPD</name>
<keyword evidence="3" id="KW-0501">Molybdenum cofactor biosynthesis</keyword>
<dbReference type="CDD" id="cd00756">
    <property type="entry name" value="MoaE"/>
    <property type="match status" value="1"/>
</dbReference>
<dbReference type="EMBL" id="KB740937">
    <property type="protein sequence ID" value="ENN77778.1"/>
    <property type="molecule type" value="Genomic_DNA"/>
</dbReference>
<dbReference type="Gene3D" id="3.90.1170.40">
    <property type="entry name" value="Molybdopterin biosynthesis MoaE subunit"/>
    <property type="match status" value="1"/>
</dbReference>
<dbReference type="KEGG" id="dpa:109536871"/>
<evidence type="ECO:0000256" key="3">
    <source>
        <dbReference type="ARBA" id="ARBA00023150"/>
    </source>
</evidence>
<gene>
    <name evidence="5" type="primary">109536871</name>
    <name evidence="4" type="ORF">YQE_05749</name>
</gene>
<evidence type="ECO:0000256" key="1">
    <source>
        <dbReference type="ARBA" id="ARBA00022490"/>
    </source>
</evidence>
<dbReference type="GO" id="GO:1990140">
    <property type="term" value="C:molybdopterin synthase complex"/>
    <property type="evidence" value="ECO:0007669"/>
    <property type="project" value="InterPro"/>
</dbReference>
<evidence type="ECO:0008006" key="7">
    <source>
        <dbReference type="Google" id="ProtNLM"/>
    </source>
</evidence>
<dbReference type="HAMAP" id="MF_03052">
    <property type="entry name" value="MOC2B"/>
    <property type="match status" value="1"/>
</dbReference>
<dbReference type="InterPro" id="IPR003448">
    <property type="entry name" value="Mopterin_biosynth_MoaE"/>
</dbReference>
<evidence type="ECO:0000313" key="6">
    <source>
        <dbReference type="Proteomes" id="UP000019118"/>
    </source>
</evidence>
<accession>N6TIW5</accession>
<dbReference type="AlphaFoldDB" id="N6TIW5"/>
<evidence type="ECO:0000256" key="2">
    <source>
        <dbReference type="ARBA" id="ARBA00022679"/>
    </source>
</evidence>
<keyword evidence="1" id="KW-0963">Cytoplasm</keyword>
<proteinExistence type="inferred from homology"/>
<keyword evidence="6" id="KW-1185">Reference proteome</keyword>
<organism evidence="4">
    <name type="scientific">Dendroctonus ponderosae</name>
    <name type="common">Mountain pine beetle</name>
    <dbReference type="NCBI Taxonomy" id="77166"/>
    <lineage>
        <taxon>Eukaryota</taxon>
        <taxon>Metazoa</taxon>
        <taxon>Ecdysozoa</taxon>
        <taxon>Arthropoda</taxon>
        <taxon>Hexapoda</taxon>
        <taxon>Insecta</taxon>
        <taxon>Pterygota</taxon>
        <taxon>Neoptera</taxon>
        <taxon>Endopterygota</taxon>
        <taxon>Coleoptera</taxon>
        <taxon>Polyphaga</taxon>
        <taxon>Cucujiformia</taxon>
        <taxon>Curculionidae</taxon>
        <taxon>Scolytinae</taxon>
        <taxon>Dendroctonus</taxon>
    </lineage>
</organism>
<dbReference type="InterPro" id="IPR036563">
    <property type="entry name" value="MoaE_sf"/>
</dbReference>
<dbReference type="FunFam" id="3.90.1170.40:FF:000002">
    <property type="entry name" value="Molybdopterin synthase catalytic subunit"/>
    <property type="match status" value="1"/>
</dbReference>
<dbReference type="PANTHER" id="PTHR23404">
    <property type="entry name" value="MOLYBDOPTERIN SYNTHASE RELATED"/>
    <property type="match status" value="1"/>
</dbReference>
<dbReference type="OrthoDB" id="5531344at2759"/>
<dbReference type="InterPro" id="IPR028888">
    <property type="entry name" value="MOCS2B_euk"/>
</dbReference>
<evidence type="ECO:0000313" key="5">
    <source>
        <dbReference type="EnsemblMetazoa" id="XP_019758870.1"/>
    </source>
</evidence>
<dbReference type="GO" id="GO:0006777">
    <property type="term" value="P:Mo-molybdopterin cofactor biosynthetic process"/>
    <property type="evidence" value="ECO:0007669"/>
    <property type="project" value="UniProtKB-KW"/>
</dbReference>
<dbReference type="HOGENOM" id="CLU_045449_0_0_1"/>
<evidence type="ECO:0000313" key="4">
    <source>
        <dbReference type="EMBL" id="ENN77778.1"/>
    </source>
</evidence>
<sequence>MANFLAFKTDKLGVEEVTGLVSAPSCGANSIFVGTTRDNFNGKTVTNLEYEAYDSMGIKAMETICLDMRKKWPEVVNIVIHHRLGEVPIKEASVIIAVSSPHREEALKATEFCINRLKQSVPIWKKEIYSDSDAAWKENKESAVMSYPPKRKKHEFSITQEVQNDYFPPHLIQIKAANEELNIRIEKFMERKRADINAHNNTEFFQRGREPEFSCARIDAIVVKRKDSNSHLQVEKVLNSYQYRDQKTFDYLKRYIPSNGIDERLQSLESQLSMDKAVPKNVYQRIKHLEDRLLHLESLSPEYLQFWDKTSVMSTKSMKKRTFELSEIDELTAEVERKCPKAC</sequence>
<dbReference type="GO" id="GO:0030366">
    <property type="term" value="F:molybdopterin synthase activity"/>
    <property type="evidence" value="ECO:0007669"/>
    <property type="project" value="InterPro"/>
</dbReference>
<dbReference type="OMA" id="KIRSQWN"/>
<dbReference type="SUPFAM" id="SSF54690">
    <property type="entry name" value="Molybdopterin synthase subunit MoaE"/>
    <property type="match status" value="1"/>
</dbReference>